<dbReference type="GeneID" id="31367686"/>
<keyword evidence="4" id="KW-0539">Nucleus</keyword>
<evidence type="ECO:0000256" key="1">
    <source>
        <dbReference type="ARBA" id="ARBA00004604"/>
    </source>
</evidence>
<evidence type="ECO:0000256" key="5">
    <source>
        <dbReference type="SAM" id="MobiDB-lite"/>
    </source>
</evidence>
<evidence type="ECO:0000256" key="3">
    <source>
        <dbReference type="ARBA" id="ARBA00023054"/>
    </source>
</evidence>
<dbReference type="InParanoid" id="D3BM11"/>
<evidence type="ECO:0000256" key="2">
    <source>
        <dbReference type="ARBA" id="ARBA00009087"/>
    </source>
</evidence>
<evidence type="ECO:0000313" key="9">
    <source>
        <dbReference type="Proteomes" id="UP000001396"/>
    </source>
</evidence>
<evidence type="ECO:0000259" key="7">
    <source>
        <dbReference type="Pfam" id="PF25121"/>
    </source>
</evidence>
<dbReference type="FunCoup" id="D3BM11">
    <property type="interactions" value="315"/>
</dbReference>
<feature type="compositionally biased region" description="Basic and acidic residues" evidence="5">
    <location>
        <begin position="667"/>
        <end position="702"/>
    </location>
</feature>
<name>D3BM11_HETP5</name>
<dbReference type="GO" id="GO:0005730">
    <property type="term" value="C:nucleolus"/>
    <property type="evidence" value="ECO:0007669"/>
    <property type="project" value="UniProtKB-SubCell"/>
</dbReference>
<dbReference type="GO" id="GO:0006364">
    <property type="term" value="P:rRNA processing"/>
    <property type="evidence" value="ECO:0007669"/>
    <property type="project" value="InterPro"/>
</dbReference>
<feature type="compositionally biased region" description="Low complexity" evidence="5">
    <location>
        <begin position="1"/>
        <end position="20"/>
    </location>
</feature>
<dbReference type="AlphaFoldDB" id="D3BM11"/>
<dbReference type="OMA" id="YEMEMSW"/>
<evidence type="ECO:0008006" key="10">
    <source>
        <dbReference type="Google" id="ProtNLM"/>
    </source>
</evidence>
<feature type="compositionally biased region" description="Basic and acidic residues" evidence="5">
    <location>
        <begin position="791"/>
        <end position="806"/>
    </location>
</feature>
<keyword evidence="3" id="KW-0175">Coiled coil</keyword>
<feature type="compositionally biased region" description="Basic and acidic residues" evidence="5">
    <location>
        <begin position="602"/>
        <end position="622"/>
    </location>
</feature>
<dbReference type="InterPro" id="IPR039754">
    <property type="entry name" value="Esf1"/>
</dbReference>
<feature type="compositionally biased region" description="Basic and acidic residues" evidence="5">
    <location>
        <begin position="475"/>
        <end position="484"/>
    </location>
</feature>
<feature type="compositionally biased region" description="Basic and acidic residues" evidence="5">
    <location>
        <begin position="82"/>
        <end position="96"/>
    </location>
</feature>
<dbReference type="GO" id="GO:0003723">
    <property type="term" value="F:RNA binding"/>
    <property type="evidence" value="ECO:0007669"/>
    <property type="project" value="TreeGrafter"/>
</dbReference>
<dbReference type="Pfam" id="PF25121">
    <property type="entry name" value="RRM_ESF1"/>
    <property type="match status" value="1"/>
</dbReference>
<feature type="compositionally biased region" description="Acidic residues" evidence="5">
    <location>
        <begin position="178"/>
        <end position="204"/>
    </location>
</feature>
<comment type="similarity">
    <text evidence="2">Belongs to the ESF1 family.</text>
</comment>
<feature type="region of interest" description="Disordered" evidence="5">
    <location>
        <begin position="1"/>
        <end position="22"/>
    </location>
</feature>
<feature type="compositionally biased region" description="Low complexity" evidence="5">
    <location>
        <begin position="775"/>
        <end position="790"/>
    </location>
</feature>
<dbReference type="EMBL" id="ADBJ01000042">
    <property type="protein sequence ID" value="EFA77612.1"/>
    <property type="molecule type" value="Genomic_DNA"/>
</dbReference>
<accession>D3BM11</accession>
<feature type="compositionally biased region" description="Acidic residues" evidence="5">
    <location>
        <begin position="132"/>
        <end position="146"/>
    </location>
</feature>
<feature type="compositionally biased region" description="Basic and acidic residues" evidence="5">
    <location>
        <begin position="818"/>
        <end position="829"/>
    </location>
</feature>
<evidence type="ECO:0000259" key="6">
    <source>
        <dbReference type="Pfam" id="PF08159"/>
    </source>
</evidence>
<sequence>MSSNNNNKKNNNNKIKPNGKAFVQQNDVIKDNRFKRAQNDPKFKLIKKKDSAIELDSRFSDVIKSGRFDDEAPVDQFGRKNLKYDKNQQKFNKEQFKNAPKSTKQQQQNNKTATNDSRFAIPEKWNKFQEDGEKDDDEEDEDEEVVEQVAPKSKKQQTVQKKEVAVSTKQSNKKKQVEEEEEEEEKDSEDDSEIEEEEVDDDGNTEVKEITYGGFEYNEDTESSDEDNYDDVLDQVDEDEIAQEEDIPRGDATKRLAILNCDWENMQSKDLFIVLNSFVPKDGALLSITIYPSDFGLKQMEIEKRLGPSKDIFRDSTKVNLDETDIQYDTKEDAEALDGRGFNLTSLRKYELDKLKYYYGVAVFDSAESASKVYEECDGLDIEDTANSMDLRFVPDEQEFTNPPRDSCTEAPDAPPNLNFTTTVLKGTSVDFTWDVDKNRKKALTKNFNSGDYDEDEIKIYLADPESSEEDESDQERNKNEKAKLRNQYRSLLLGNDDDDDNDNQDSEKSEGLKVTFKSGLESDDEEDDGLKVEFSDGEVESSGSEGGQDDSDDESGGDSDDESGESDSEQDNQIDPQDEEWTKQMMDKDSDDDETAQEITIKTDLHKVGQNLLKEKEKRESGTTWSDYLEKRQTKQNEKMKAKRLKAQEEEKKREEESKKGRKNKKPTEQELKSKAELELLMMDEDKDKGYNKKMLERQVKENTSTNKKKNNKKKNEPEGGDSFKIDTKDSRFERLYNQADFAMDPTDPKFKLTNAVKGILEEKKRRRADRDQNNNNNNKPNNANNKQKAVLEEKQVEKKVKTEHNSFQQMAANIKKKAELQKSKKLK</sequence>
<comment type="caution">
    <text evidence="8">The sequence shown here is derived from an EMBL/GenBank/DDBJ whole genome shotgun (WGS) entry which is preliminary data.</text>
</comment>
<dbReference type="InterPro" id="IPR012580">
    <property type="entry name" value="NUC153"/>
</dbReference>
<dbReference type="STRING" id="670386.D3BM11"/>
<feature type="compositionally biased region" description="Acidic residues" evidence="5">
    <location>
        <begin position="496"/>
        <end position="505"/>
    </location>
</feature>
<dbReference type="PANTHER" id="PTHR12202:SF0">
    <property type="entry name" value="ESF1 HOMOLOG"/>
    <property type="match status" value="1"/>
</dbReference>
<dbReference type="Proteomes" id="UP000001396">
    <property type="component" value="Unassembled WGS sequence"/>
</dbReference>
<feature type="compositionally biased region" description="Acidic residues" evidence="5">
    <location>
        <begin position="548"/>
        <end position="580"/>
    </location>
</feature>
<dbReference type="PANTHER" id="PTHR12202">
    <property type="entry name" value="ESF1 HOMOLOG"/>
    <property type="match status" value="1"/>
</dbReference>
<comment type="subcellular location">
    <subcellularLocation>
        <location evidence="1">Nucleus</location>
        <location evidence="1">Nucleolus</location>
    </subcellularLocation>
</comment>
<gene>
    <name evidence="8" type="ORF">PPL_12219</name>
</gene>
<feature type="domain" description="ESF1 RRM" evidence="7">
    <location>
        <begin position="253"/>
        <end position="409"/>
    </location>
</feature>
<evidence type="ECO:0000256" key="4">
    <source>
        <dbReference type="ARBA" id="ARBA00023242"/>
    </source>
</evidence>
<feature type="domain" description="NUC153" evidence="6">
    <location>
        <begin position="731"/>
        <end position="759"/>
    </location>
</feature>
<feature type="region of interest" description="Disordered" evidence="5">
    <location>
        <begin position="464"/>
        <end position="829"/>
    </location>
</feature>
<keyword evidence="9" id="KW-1185">Reference proteome</keyword>
<proteinExistence type="inferred from homology"/>
<feature type="compositionally biased region" description="Basic and acidic residues" evidence="5">
    <location>
        <begin position="761"/>
        <end position="774"/>
    </location>
</feature>
<dbReference type="Pfam" id="PF08159">
    <property type="entry name" value="NUC153"/>
    <property type="match status" value="1"/>
</dbReference>
<evidence type="ECO:0000313" key="8">
    <source>
        <dbReference type="EMBL" id="EFA77612.1"/>
    </source>
</evidence>
<feature type="compositionally biased region" description="Basic and acidic residues" evidence="5">
    <location>
        <begin position="715"/>
        <end position="736"/>
    </location>
</feature>
<dbReference type="RefSeq" id="XP_020429740.1">
    <property type="nucleotide sequence ID" value="XM_020582959.1"/>
</dbReference>
<reference evidence="8 9" key="1">
    <citation type="journal article" date="2011" name="Genome Res.">
        <title>Phylogeny-wide analysis of social amoeba genomes highlights ancient origins for complex intercellular communication.</title>
        <authorList>
            <person name="Heidel A.J."/>
            <person name="Lawal H.M."/>
            <person name="Felder M."/>
            <person name="Schilde C."/>
            <person name="Helps N.R."/>
            <person name="Tunggal B."/>
            <person name="Rivero F."/>
            <person name="John U."/>
            <person name="Schleicher M."/>
            <person name="Eichinger L."/>
            <person name="Platzer M."/>
            <person name="Noegel A.A."/>
            <person name="Schaap P."/>
            <person name="Gloeckner G."/>
        </authorList>
    </citation>
    <scope>NUCLEOTIDE SEQUENCE [LARGE SCALE GENOMIC DNA]</scope>
    <source>
        <strain evidence="9">ATCC 26659 / Pp 5 / PN500</strain>
    </source>
</reference>
<feature type="region of interest" description="Disordered" evidence="5">
    <location>
        <begin position="65"/>
        <end position="207"/>
    </location>
</feature>
<feature type="region of interest" description="Disordered" evidence="5">
    <location>
        <begin position="398"/>
        <end position="417"/>
    </location>
</feature>
<organism evidence="8 9">
    <name type="scientific">Heterostelium pallidum (strain ATCC 26659 / Pp 5 / PN500)</name>
    <name type="common">Cellular slime mold</name>
    <name type="synonym">Polysphondylium pallidum</name>
    <dbReference type="NCBI Taxonomy" id="670386"/>
    <lineage>
        <taxon>Eukaryota</taxon>
        <taxon>Amoebozoa</taxon>
        <taxon>Evosea</taxon>
        <taxon>Eumycetozoa</taxon>
        <taxon>Dictyostelia</taxon>
        <taxon>Acytosteliales</taxon>
        <taxon>Acytosteliaceae</taxon>
        <taxon>Heterostelium</taxon>
    </lineage>
</organism>
<feature type="compositionally biased region" description="Low complexity" evidence="5">
    <location>
        <begin position="97"/>
        <end position="115"/>
    </location>
</feature>
<feature type="compositionally biased region" description="Basic and acidic residues" evidence="5">
    <location>
        <begin position="629"/>
        <end position="660"/>
    </location>
</feature>
<protein>
    <recommendedName>
        <fullName evidence="10">NUC153 domain-containing protein</fullName>
    </recommendedName>
</protein>
<dbReference type="InterPro" id="IPR056750">
    <property type="entry name" value="RRM_ESF1"/>
</dbReference>